<evidence type="ECO:0000313" key="2">
    <source>
        <dbReference type="Proteomes" id="UP001283361"/>
    </source>
</evidence>
<gene>
    <name evidence="1" type="ORF">RRG08_046356</name>
</gene>
<dbReference type="EMBL" id="JAWDGP010002673">
    <property type="protein sequence ID" value="KAK3781053.1"/>
    <property type="molecule type" value="Genomic_DNA"/>
</dbReference>
<dbReference type="Proteomes" id="UP001283361">
    <property type="component" value="Unassembled WGS sequence"/>
</dbReference>
<dbReference type="AlphaFoldDB" id="A0AAE1A4Z7"/>
<reference evidence="1" key="1">
    <citation type="journal article" date="2023" name="G3 (Bethesda)">
        <title>A reference genome for the long-term kleptoplast-retaining sea slug Elysia crispata morphotype clarki.</title>
        <authorList>
            <person name="Eastman K.E."/>
            <person name="Pendleton A.L."/>
            <person name="Shaikh M.A."/>
            <person name="Suttiyut T."/>
            <person name="Ogas R."/>
            <person name="Tomko P."/>
            <person name="Gavelis G."/>
            <person name="Widhalm J.R."/>
            <person name="Wisecaver J.H."/>
        </authorList>
    </citation>
    <scope>NUCLEOTIDE SEQUENCE</scope>
    <source>
        <strain evidence="1">ECLA1</strain>
    </source>
</reference>
<comment type="caution">
    <text evidence="1">The sequence shown here is derived from an EMBL/GenBank/DDBJ whole genome shotgun (WGS) entry which is preliminary data.</text>
</comment>
<name>A0AAE1A4Z7_9GAST</name>
<sequence length="106" mass="11824">MRTFSTGNEPRASGFNQLTWSYIARELLRQIQKDKANNSLKQALANDQVPKRTVTINGIAAVLFDPNSLTHIMRHTCLAATINLTCFHSHLALVLDVLQSKTSESE</sequence>
<keyword evidence="2" id="KW-1185">Reference proteome</keyword>
<organism evidence="1 2">
    <name type="scientific">Elysia crispata</name>
    <name type="common">lettuce slug</name>
    <dbReference type="NCBI Taxonomy" id="231223"/>
    <lineage>
        <taxon>Eukaryota</taxon>
        <taxon>Metazoa</taxon>
        <taxon>Spiralia</taxon>
        <taxon>Lophotrochozoa</taxon>
        <taxon>Mollusca</taxon>
        <taxon>Gastropoda</taxon>
        <taxon>Heterobranchia</taxon>
        <taxon>Euthyneura</taxon>
        <taxon>Panpulmonata</taxon>
        <taxon>Sacoglossa</taxon>
        <taxon>Placobranchoidea</taxon>
        <taxon>Plakobranchidae</taxon>
        <taxon>Elysia</taxon>
    </lineage>
</organism>
<accession>A0AAE1A4Z7</accession>
<proteinExistence type="predicted"/>
<protein>
    <submittedName>
        <fullName evidence="1">Uncharacterized protein</fullName>
    </submittedName>
</protein>
<evidence type="ECO:0000313" key="1">
    <source>
        <dbReference type="EMBL" id="KAK3781053.1"/>
    </source>
</evidence>